<feature type="compositionally biased region" description="Basic and acidic residues" evidence="6">
    <location>
        <begin position="250"/>
        <end position="260"/>
    </location>
</feature>
<evidence type="ECO:0000313" key="9">
    <source>
        <dbReference type="Proteomes" id="UP000094224"/>
    </source>
</evidence>
<organism evidence="8 9">
    <name type="scientific">Mycobacterium sherrisii</name>
    <dbReference type="NCBI Taxonomy" id="243061"/>
    <lineage>
        <taxon>Bacteria</taxon>
        <taxon>Bacillati</taxon>
        <taxon>Actinomycetota</taxon>
        <taxon>Actinomycetes</taxon>
        <taxon>Mycobacteriales</taxon>
        <taxon>Mycobacteriaceae</taxon>
        <taxon>Mycobacterium</taxon>
        <taxon>Mycobacterium simiae complex</taxon>
    </lineage>
</organism>
<feature type="transmembrane region" description="Helical" evidence="7">
    <location>
        <begin position="160"/>
        <end position="177"/>
    </location>
</feature>
<dbReference type="AlphaFoldDB" id="A0A1E3SNP6"/>
<feature type="region of interest" description="Disordered" evidence="6">
    <location>
        <begin position="240"/>
        <end position="260"/>
    </location>
</feature>
<proteinExistence type="inferred from homology"/>
<keyword evidence="5 7" id="KW-0472">Membrane</keyword>
<sequence>MEVPYAPRVLAGGWVAACWAGIAYGVYLTVVAVQSAPGTALTGQWVLQPPFKASMALLLTVAAFAHPIVSERRWLMPALLLSATGDWLLAIPWWTMSFVLGLAAFLCAHLCFIGALSPLVVRGVLSRARIAVMVLLSVSAVGLLVWFWPHLGQDHLTLPVTVYVVVLTVMACTALAARLPTIWVPVGAVCFMASDAMIAISRFILGHEALAVPIWWLYAAALVLITAGFFFGRDEAPAAATTPAPAERPASGDDAKPVDG</sequence>
<keyword evidence="4 7" id="KW-1133">Transmembrane helix</keyword>
<comment type="subcellular location">
    <subcellularLocation>
        <location evidence="1">Membrane</location>
        <topology evidence="1">Multi-pass membrane protein</topology>
    </subcellularLocation>
</comment>
<keyword evidence="3 7" id="KW-0812">Transmembrane</keyword>
<dbReference type="InterPro" id="IPR012506">
    <property type="entry name" value="TMEM86B-like"/>
</dbReference>
<evidence type="ECO:0000256" key="5">
    <source>
        <dbReference type="ARBA" id="ARBA00023136"/>
    </source>
</evidence>
<keyword evidence="9" id="KW-1185">Reference proteome</keyword>
<evidence type="ECO:0000256" key="3">
    <source>
        <dbReference type="ARBA" id="ARBA00022692"/>
    </source>
</evidence>
<dbReference type="STRING" id="243061.AWC25_18245"/>
<dbReference type="Proteomes" id="UP000094224">
    <property type="component" value="Unassembled WGS sequence"/>
</dbReference>
<dbReference type="OrthoDB" id="8925650at2"/>
<dbReference type="PANTHER" id="PTHR31885">
    <property type="entry name" value="GH04784P"/>
    <property type="match status" value="1"/>
</dbReference>
<evidence type="ECO:0008006" key="10">
    <source>
        <dbReference type="Google" id="ProtNLM"/>
    </source>
</evidence>
<feature type="transmembrane region" description="Helical" evidence="7">
    <location>
        <begin position="210"/>
        <end position="231"/>
    </location>
</feature>
<dbReference type="PANTHER" id="PTHR31885:SF6">
    <property type="entry name" value="GH04784P"/>
    <property type="match status" value="1"/>
</dbReference>
<dbReference type="GO" id="GO:0016020">
    <property type="term" value="C:membrane"/>
    <property type="evidence" value="ECO:0007669"/>
    <property type="project" value="UniProtKB-SubCell"/>
</dbReference>
<dbReference type="RefSeq" id="WP_069402160.1">
    <property type="nucleotide sequence ID" value="NZ_JACKTB010000074.1"/>
</dbReference>
<evidence type="ECO:0000256" key="7">
    <source>
        <dbReference type="SAM" id="Phobius"/>
    </source>
</evidence>
<evidence type="ECO:0000256" key="6">
    <source>
        <dbReference type="SAM" id="MobiDB-lite"/>
    </source>
</evidence>
<feature type="transmembrane region" description="Helical" evidence="7">
    <location>
        <begin position="12"/>
        <end position="33"/>
    </location>
</feature>
<comment type="caution">
    <text evidence="8">The sequence shown here is derived from an EMBL/GenBank/DDBJ whole genome shotgun (WGS) entry which is preliminary data.</text>
</comment>
<accession>A0A1E3SNP6</accession>
<evidence type="ECO:0000313" key="8">
    <source>
        <dbReference type="EMBL" id="ODR03709.1"/>
    </source>
</evidence>
<name>A0A1E3SNP6_9MYCO</name>
<evidence type="ECO:0000256" key="4">
    <source>
        <dbReference type="ARBA" id="ARBA00022989"/>
    </source>
</evidence>
<protein>
    <recommendedName>
        <fullName evidence="10">Lysoplasmalogenase</fullName>
    </recommendedName>
</protein>
<dbReference type="GO" id="GO:0016787">
    <property type="term" value="F:hydrolase activity"/>
    <property type="evidence" value="ECO:0007669"/>
    <property type="project" value="TreeGrafter"/>
</dbReference>
<feature type="compositionally biased region" description="Low complexity" evidence="6">
    <location>
        <begin position="240"/>
        <end position="249"/>
    </location>
</feature>
<dbReference type="EMBL" id="MIHC01000042">
    <property type="protein sequence ID" value="ODR03709.1"/>
    <property type="molecule type" value="Genomic_DNA"/>
</dbReference>
<reference evidence="9" key="1">
    <citation type="submission" date="2016-09" db="EMBL/GenBank/DDBJ databases">
        <authorList>
            <person name="Greninger A.L."/>
            <person name="Jerome K.R."/>
            <person name="Mcnair B."/>
            <person name="Wallis C."/>
            <person name="Fang F."/>
        </authorList>
    </citation>
    <scope>NUCLEOTIDE SEQUENCE [LARGE SCALE GENOMIC DNA]</scope>
    <source>
        <strain evidence="9">BC1_M4</strain>
    </source>
</reference>
<feature type="transmembrane region" description="Helical" evidence="7">
    <location>
        <begin position="182"/>
        <end position="204"/>
    </location>
</feature>
<comment type="similarity">
    <text evidence="2">Belongs to the TMEM86 family.</text>
</comment>
<gene>
    <name evidence="8" type="ORF">BHQ21_20690</name>
</gene>
<evidence type="ECO:0000256" key="1">
    <source>
        <dbReference type="ARBA" id="ARBA00004141"/>
    </source>
</evidence>
<feature type="transmembrane region" description="Helical" evidence="7">
    <location>
        <begin position="53"/>
        <end position="69"/>
    </location>
</feature>
<dbReference type="Pfam" id="PF07947">
    <property type="entry name" value="YhhN"/>
    <property type="match status" value="1"/>
</dbReference>
<feature type="transmembrane region" description="Helical" evidence="7">
    <location>
        <begin position="128"/>
        <end position="148"/>
    </location>
</feature>
<feature type="transmembrane region" description="Helical" evidence="7">
    <location>
        <begin position="100"/>
        <end position="121"/>
    </location>
</feature>
<evidence type="ECO:0000256" key="2">
    <source>
        <dbReference type="ARBA" id="ARBA00007375"/>
    </source>
</evidence>
<feature type="transmembrane region" description="Helical" evidence="7">
    <location>
        <begin position="74"/>
        <end position="94"/>
    </location>
</feature>